<protein>
    <recommendedName>
        <fullName evidence="2">Type IV secretion protein Rhs</fullName>
    </recommendedName>
</protein>
<dbReference type="KEGG" id="prw:PsycPRwf_0258"/>
<evidence type="ECO:0008006" key="2">
    <source>
        <dbReference type="Google" id="ProtNLM"/>
    </source>
</evidence>
<sequence length="231" mass="26333" precursor="true">MLPKNRLSKIAVLKVAPLKIASKAIIPLKTLAHRSVSSLRLSQLKSVASQLTPMAEQKSRPLNADEIAMAHSVFGADFDVSQVRLKTAWWVLKTYAVSPNGNIYFNPKDWIEDFSKQSLGKKSWLIHELTHVWQLQQGLKVVRGAMMNRRYDYRLAEGRPFFSYGIEQQARMVQDYFVRREQGKDCSAWQACIPFLQNQALGNSMVLQAQRQHQTQADAQVDKLSTQETNT</sequence>
<name>A5WC22_PSYWF</name>
<gene>
    <name evidence="1" type="ordered locus">PsycPRwf_0258</name>
</gene>
<dbReference type="STRING" id="349106.PsycPRwf_0258"/>
<dbReference type="EMBL" id="CP000713">
    <property type="protein sequence ID" value="ABQ93213.1"/>
    <property type="molecule type" value="Genomic_DNA"/>
</dbReference>
<reference evidence="1" key="1">
    <citation type="submission" date="2007-05" db="EMBL/GenBank/DDBJ databases">
        <title>Complete sequence of chromosome of Psychrobacter sp. PRwf-1.</title>
        <authorList>
            <consortium name="US DOE Joint Genome Institute"/>
            <person name="Copeland A."/>
            <person name="Lucas S."/>
            <person name="Lapidus A."/>
            <person name="Barry K."/>
            <person name="Detter J.C."/>
            <person name="Glavina del Rio T."/>
            <person name="Hammon N."/>
            <person name="Israni S."/>
            <person name="Dalin E."/>
            <person name="Tice H."/>
            <person name="Pitluck S."/>
            <person name="Chain P."/>
            <person name="Malfatti S."/>
            <person name="Shin M."/>
            <person name="Vergez L."/>
            <person name="Schmutz J."/>
            <person name="Larimer F."/>
            <person name="Land M."/>
            <person name="Hauser L."/>
            <person name="Kyrpides N."/>
            <person name="Kim E."/>
            <person name="Tiedje J."/>
            <person name="Richardson P."/>
        </authorList>
    </citation>
    <scope>NUCLEOTIDE SEQUENCE [LARGE SCALE GENOMIC DNA]</scope>
    <source>
        <strain evidence="1">PRwf-1</strain>
    </source>
</reference>
<dbReference type="AlphaFoldDB" id="A5WC22"/>
<dbReference type="eggNOG" id="COG4253">
    <property type="taxonomic scope" value="Bacteria"/>
</dbReference>
<evidence type="ECO:0000313" key="1">
    <source>
        <dbReference type="EMBL" id="ABQ93213.1"/>
    </source>
</evidence>
<dbReference type="HOGENOM" id="CLU_1292031_0_0_6"/>
<accession>A5WC22</accession>
<organism evidence="1">
    <name type="scientific">Psychrobacter sp. (strain PRwf-1)</name>
    <dbReference type="NCBI Taxonomy" id="349106"/>
    <lineage>
        <taxon>Bacteria</taxon>
        <taxon>Pseudomonadati</taxon>
        <taxon>Pseudomonadota</taxon>
        <taxon>Gammaproteobacteria</taxon>
        <taxon>Moraxellales</taxon>
        <taxon>Moraxellaceae</taxon>
        <taxon>Psychrobacter</taxon>
    </lineage>
</organism>
<proteinExistence type="predicted"/>